<name>A0A6C0KUL7_9ZZZZ</name>
<reference evidence="1" key="1">
    <citation type="journal article" date="2020" name="Nature">
        <title>Giant virus diversity and host interactions through global metagenomics.</title>
        <authorList>
            <person name="Schulz F."/>
            <person name="Roux S."/>
            <person name="Paez-Espino D."/>
            <person name="Jungbluth S."/>
            <person name="Walsh D.A."/>
            <person name="Denef V.J."/>
            <person name="McMahon K.D."/>
            <person name="Konstantinidis K.T."/>
            <person name="Eloe-Fadrosh E.A."/>
            <person name="Kyrpides N.C."/>
            <person name="Woyke T."/>
        </authorList>
    </citation>
    <scope>NUCLEOTIDE SEQUENCE</scope>
    <source>
        <strain evidence="1">GVMAG-S-3300013093-109</strain>
    </source>
</reference>
<organism evidence="1">
    <name type="scientific">viral metagenome</name>
    <dbReference type="NCBI Taxonomy" id="1070528"/>
    <lineage>
        <taxon>unclassified sequences</taxon>
        <taxon>metagenomes</taxon>
        <taxon>organismal metagenomes</taxon>
    </lineage>
</organism>
<accession>A0A6C0KUL7</accession>
<sequence>MKRFFYPNYNNLNHGHDHLLMALENDSVTIYNALMSKTPIFIGRIAGVELQTAHDLLQGTVKTLAQHIKALENNAGIYVKYDGSLHSYATKLIESYNKCTHIAEWNGKVYEITGLSQEWIRRRTPRIPKITALALEPYYAENSWMPALFQKRILIIHPFVETFEKQVPKLNEIFPGRSWFEECSFVFLKPPVTLAGNHGNKDWEEQMDEFLPKLDPLEFDVALIAAGGYGMMISEYLYTKRNKSVMYIGGALQLFFGVIGRRWFDNSDIMKLVNDSWIRPAASERPPNHKKVEKGCYW</sequence>
<protein>
    <submittedName>
        <fullName evidence="1">Uncharacterized protein</fullName>
    </submittedName>
</protein>
<evidence type="ECO:0000313" key="1">
    <source>
        <dbReference type="EMBL" id="QHU20410.1"/>
    </source>
</evidence>
<dbReference type="EMBL" id="MN740968">
    <property type="protein sequence ID" value="QHU20410.1"/>
    <property type="molecule type" value="Genomic_DNA"/>
</dbReference>
<dbReference type="AlphaFoldDB" id="A0A6C0KUL7"/>
<proteinExistence type="predicted"/>